<evidence type="ECO:0000313" key="13">
    <source>
        <dbReference type="Proteomes" id="UP000222542"/>
    </source>
</evidence>
<feature type="domain" description="Myb-like" evidence="8">
    <location>
        <begin position="422"/>
        <end position="472"/>
    </location>
</feature>
<dbReference type="Gramene" id="PHT78786">
    <property type="protein sequence ID" value="PHT78786"/>
    <property type="gene ID" value="T459_16838"/>
</dbReference>
<organism evidence="12 13">
    <name type="scientific">Capsicum annuum</name>
    <name type="common">Capsicum pepper</name>
    <dbReference type="NCBI Taxonomy" id="4072"/>
    <lineage>
        <taxon>Eukaryota</taxon>
        <taxon>Viridiplantae</taxon>
        <taxon>Streptophyta</taxon>
        <taxon>Embryophyta</taxon>
        <taxon>Tracheophyta</taxon>
        <taxon>Spermatophyta</taxon>
        <taxon>Magnoliopsida</taxon>
        <taxon>eudicotyledons</taxon>
        <taxon>Gunneridae</taxon>
        <taxon>Pentapetalae</taxon>
        <taxon>asterids</taxon>
        <taxon>lamiids</taxon>
        <taxon>Solanales</taxon>
        <taxon>Solanaceae</taxon>
        <taxon>Solanoideae</taxon>
        <taxon>Capsiceae</taxon>
        <taxon>Capsicum</taxon>
    </lineage>
</organism>
<dbReference type="PROSITE" id="PS50135">
    <property type="entry name" value="ZF_ZZ_2"/>
    <property type="match status" value="1"/>
</dbReference>
<dbReference type="InterPro" id="IPR001005">
    <property type="entry name" value="SANT/Myb"/>
</dbReference>
<dbReference type="InterPro" id="IPR007526">
    <property type="entry name" value="SWIRM"/>
</dbReference>
<name>A0A2G2Z9V4_CAPAN</name>
<proteinExistence type="predicted"/>
<protein>
    <recommendedName>
        <fullName evidence="14">SWI/SNF complex subunit SWI3C</fullName>
    </recommendedName>
</protein>
<feature type="compositionally biased region" description="Acidic residues" evidence="7">
    <location>
        <begin position="1"/>
        <end position="26"/>
    </location>
</feature>
<evidence type="ECO:0000259" key="9">
    <source>
        <dbReference type="PROSITE" id="PS50135"/>
    </source>
</evidence>
<evidence type="ECO:0000256" key="6">
    <source>
        <dbReference type="PROSITE-ProRule" id="PRU00228"/>
    </source>
</evidence>
<evidence type="ECO:0000256" key="7">
    <source>
        <dbReference type="SAM" id="MobiDB-lite"/>
    </source>
</evidence>
<feature type="compositionally biased region" description="Low complexity" evidence="7">
    <location>
        <begin position="484"/>
        <end position="493"/>
    </location>
</feature>
<reference evidence="12 13" key="1">
    <citation type="journal article" date="2014" name="Nat. Genet.">
        <title>Genome sequence of the hot pepper provides insights into the evolution of pungency in Capsicum species.</title>
        <authorList>
            <person name="Kim S."/>
            <person name="Park M."/>
            <person name="Yeom S.I."/>
            <person name="Kim Y.M."/>
            <person name="Lee J.M."/>
            <person name="Lee H.A."/>
            <person name="Seo E."/>
            <person name="Choi J."/>
            <person name="Cheong K."/>
            <person name="Kim K.T."/>
            <person name="Jung K."/>
            <person name="Lee G.W."/>
            <person name="Oh S.K."/>
            <person name="Bae C."/>
            <person name="Kim S.B."/>
            <person name="Lee H.Y."/>
            <person name="Kim S.Y."/>
            <person name="Kim M.S."/>
            <person name="Kang B.C."/>
            <person name="Jo Y.D."/>
            <person name="Yang H.B."/>
            <person name="Jeong H.J."/>
            <person name="Kang W.H."/>
            <person name="Kwon J.K."/>
            <person name="Shin C."/>
            <person name="Lim J.Y."/>
            <person name="Park J.H."/>
            <person name="Huh J.H."/>
            <person name="Kim J.S."/>
            <person name="Kim B.D."/>
            <person name="Cohen O."/>
            <person name="Paran I."/>
            <person name="Suh M.C."/>
            <person name="Lee S.B."/>
            <person name="Kim Y.K."/>
            <person name="Shin Y."/>
            <person name="Noh S.J."/>
            <person name="Park J."/>
            <person name="Seo Y.S."/>
            <person name="Kwon S.Y."/>
            <person name="Kim H.A."/>
            <person name="Park J.M."/>
            <person name="Kim H.J."/>
            <person name="Choi S.B."/>
            <person name="Bosland P.W."/>
            <person name="Reeves G."/>
            <person name="Jo S.H."/>
            <person name="Lee B.W."/>
            <person name="Cho H.T."/>
            <person name="Choi H.S."/>
            <person name="Lee M.S."/>
            <person name="Yu Y."/>
            <person name="Do Choi Y."/>
            <person name="Park B.S."/>
            <person name="van Deynze A."/>
            <person name="Ashrafi H."/>
            <person name="Hill T."/>
            <person name="Kim W.T."/>
            <person name="Pai H.S."/>
            <person name="Ahn H.K."/>
            <person name="Yeam I."/>
            <person name="Giovannoni J.J."/>
            <person name="Rose J.K."/>
            <person name="Sorensen I."/>
            <person name="Lee S.J."/>
            <person name="Kim R.W."/>
            <person name="Choi I.Y."/>
            <person name="Choi B.S."/>
            <person name="Lim J.S."/>
            <person name="Lee Y.H."/>
            <person name="Choi D."/>
        </authorList>
    </citation>
    <scope>NUCLEOTIDE SEQUENCE [LARGE SCALE GENOMIC DNA]</scope>
    <source>
        <strain evidence="13">cv. CM334</strain>
    </source>
</reference>
<dbReference type="Gene3D" id="1.10.10.60">
    <property type="entry name" value="Homeodomain-like"/>
    <property type="match status" value="1"/>
</dbReference>
<feature type="domain" description="SANT" evidence="11">
    <location>
        <begin position="425"/>
        <end position="476"/>
    </location>
</feature>
<keyword evidence="13" id="KW-1185">Reference proteome</keyword>
<dbReference type="InterPro" id="IPR000433">
    <property type="entry name" value="Znf_ZZ"/>
</dbReference>
<dbReference type="Pfam" id="PF00249">
    <property type="entry name" value="Myb_DNA-binding"/>
    <property type="match status" value="1"/>
</dbReference>
<sequence length="1020" mass="114985">MKNQNDEDGFEDEEDEEEIEQQEMVDDLQNPNNSVDRSYTNSVVELVSESKERISEFPMVVRRAVTRPHSSVLNIVAIEKAGQSGESKQNGGVVLENLSYGQLQALSAVPVDHHALLSDERGEGSGSGSYVITPPQILPGRGVVKHYGSAGRIHVVPMHAGTKKIMVCKNGGMWIFGNPEFLKSPGNGTKDLVKTHYALGTRNGFELCHSQSLVFKLGGRLERQVVPHFFSGKSAEHTPEKYMECRNCIVAKYMESPVKHLSVDDCHGIVAGISADDVTRIARFLDHWGIINYCAVPPKDEAPKDGTYLYEDSNNDICVPVAGLKSIDSLVQFDKPKCRLKAKDIYPELVRDCDDDSDFDNSIREVLSEIKCNCCSRPVSLAYYQSQKEIDILLCLDCFHEGRFVAGHSSLDFVKVSSMKDYGDLDGDSWTDQETLLLLEGMQRYKENWNQIAEHVGTKSKAQCILHFVRLPLDGASLDNIELPGASGPSSSSTGEDPNKSHSILNGNLAGPSTENFHPDSKFPFENCGNPVMSLGNAFPLDLWRVFGYEHPQPFQHQAAFCVASSFQFPCTQGCGLVANEVDREPEVAFLASSVGPRVAAACAHASLAALSKDDTLGARRNMTQMDGSTTNNGCVFSTVFSSSILYLYSIQHARYEQSIIFTSIQCYMEAKSTSDDDVVLTDATRGGVKDKLEVWRQTLESKRFRLSRSKTEYMECKLNGLRQESEVVVRLDSQVVCKRDSFKYLEFMIQGNGEIDEDVSHRIGVEWMKWRLASGVLCDKKFAALDGFRRGRGRPKKYSREVIRRDMKQLQLTEDMTLDGKVWRTRIRLSRSKTEYLECKFNDVRLENEVVVKLESQVVCKRDSFKYLGSVIQGNGEIDEDVSHRIGAGWMKWKLASGVLCDKKVPPKLKGKFYRVVVRPAVLYGAQCWPLKNSHIQKMKVAEMQMLRWMCGLTRGIEFRMRLSGRRCERLALDDFRWGRGRPKKYWGEVIRRDMEQLQLTEDMTLDRKIWKTRIRAEG</sequence>
<dbReference type="InterPro" id="IPR009057">
    <property type="entry name" value="Homeodomain-like_sf"/>
</dbReference>
<dbReference type="GO" id="GO:0010597">
    <property type="term" value="P:green leaf volatile biosynthetic process"/>
    <property type="evidence" value="ECO:0007669"/>
    <property type="project" value="UniProtKB-ARBA"/>
</dbReference>
<dbReference type="InterPro" id="IPR017884">
    <property type="entry name" value="SANT_dom"/>
</dbReference>
<gene>
    <name evidence="12" type="ORF">T459_16838</name>
</gene>
<feature type="domain" description="SWIRM" evidence="10">
    <location>
        <begin position="204"/>
        <end position="302"/>
    </location>
</feature>
<dbReference type="Pfam" id="PF04433">
    <property type="entry name" value="SWIRM"/>
    <property type="match status" value="1"/>
</dbReference>
<dbReference type="InterPro" id="IPR036388">
    <property type="entry name" value="WH-like_DNA-bd_sf"/>
</dbReference>
<dbReference type="SUPFAM" id="SSF46689">
    <property type="entry name" value="Homeodomain-like"/>
    <property type="match status" value="2"/>
</dbReference>
<dbReference type="PROSITE" id="PS50934">
    <property type="entry name" value="SWIRM"/>
    <property type="match status" value="1"/>
</dbReference>
<reference evidence="12 13" key="2">
    <citation type="journal article" date="2017" name="Genome Biol.">
        <title>New reference genome sequences of hot pepper reveal the massive evolution of plant disease-resistance genes by retroduplication.</title>
        <authorList>
            <person name="Kim S."/>
            <person name="Park J."/>
            <person name="Yeom S.I."/>
            <person name="Kim Y.M."/>
            <person name="Seo E."/>
            <person name="Kim K.T."/>
            <person name="Kim M.S."/>
            <person name="Lee J.M."/>
            <person name="Cheong K."/>
            <person name="Shin H.S."/>
            <person name="Kim S.B."/>
            <person name="Han K."/>
            <person name="Lee J."/>
            <person name="Park M."/>
            <person name="Lee H.A."/>
            <person name="Lee H.Y."/>
            <person name="Lee Y."/>
            <person name="Oh S."/>
            <person name="Lee J.H."/>
            <person name="Choi E."/>
            <person name="Choi E."/>
            <person name="Lee S.E."/>
            <person name="Jeon J."/>
            <person name="Kim H."/>
            <person name="Choi G."/>
            <person name="Song H."/>
            <person name="Lee J."/>
            <person name="Lee S.C."/>
            <person name="Kwon J.K."/>
            <person name="Lee H.Y."/>
            <person name="Koo N."/>
            <person name="Hong Y."/>
            <person name="Kim R.W."/>
            <person name="Kang W.H."/>
            <person name="Huh J.H."/>
            <person name="Kang B.C."/>
            <person name="Yang T.J."/>
            <person name="Lee Y.H."/>
            <person name="Bennetzen J.L."/>
            <person name="Choi D."/>
        </authorList>
    </citation>
    <scope>NUCLEOTIDE SEQUENCE [LARGE SCALE GENOMIC DNA]</scope>
    <source>
        <strain evidence="13">cv. CM334</strain>
    </source>
</reference>
<evidence type="ECO:0000256" key="3">
    <source>
        <dbReference type="ARBA" id="ARBA00022771"/>
    </source>
</evidence>
<evidence type="ECO:0000256" key="4">
    <source>
        <dbReference type="ARBA" id="ARBA00022833"/>
    </source>
</evidence>
<comment type="caution">
    <text evidence="12">The sequence shown here is derived from an EMBL/GenBank/DDBJ whole genome shotgun (WGS) entry which is preliminary data.</text>
</comment>
<dbReference type="Gene3D" id="1.10.10.10">
    <property type="entry name" value="Winged helix-like DNA-binding domain superfamily/Winged helix DNA-binding domain"/>
    <property type="match status" value="1"/>
</dbReference>
<dbReference type="PANTHER" id="PTHR46238">
    <property type="entry name" value="REVERSE TRANSCRIPTASE DOMAIN-CONTAINING PROTEIN"/>
    <property type="match status" value="1"/>
</dbReference>
<accession>A0A2G2Z9V4</accession>
<keyword evidence="5" id="KW-0539">Nucleus</keyword>
<evidence type="ECO:0000313" key="12">
    <source>
        <dbReference type="EMBL" id="PHT78786.1"/>
    </source>
</evidence>
<dbReference type="GO" id="GO:0008270">
    <property type="term" value="F:zinc ion binding"/>
    <property type="evidence" value="ECO:0007669"/>
    <property type="project" value="UniProtKB-KW"/>
</dbReference>
<feature type="compositionally biased region" description="Polar residues" evidence="7">
    <location>
        <begin position="501"/>
        <end position="511"/>
    </location>
</feature>
<evidence type="ECO:0000256" key="1">
    <source>
        <dbReference type="ARBA" id="ARBA00022473"/>
    </source>
</evidence>
<keyword evidence="3 6" id="KW-0863">Zinc-finger</keyword>
<keyword evidence="4" id="KW-0862">Zinc</keyword>
<evidence type="ECO:0000256" key="5">
    <source>
        <dbReference type="ARBA" id="ARBA00023242"/>
    </source>
</evidence>
<dbReference type="AlphaFoldDB" id="A0A2G2Z9V4"/>
<dbReference type="SMART" id="SM00717">
    <property type="entry name" value="SANT"/>
    <property type="match status" value="1"/>
</dbReference>
<feature type="region of interest" description="Disordered" evidence="7">
    <location>
        <begin position="482"/>
        <end position="511"/>
    </location>
</feature>
<dbReference type="PROSITE" id="PS50090">
    <property type="entry name" value="MYB_LIKE"/>
    <property type="match status" value="1"/>
</dbReference>
<dbReference type="PROSITE" id="PS51293">
    <property type="entry name" value="SANT"/>
    <property type="match status" value="1"/>
</dbReference>
<dbReference type="GO" id="GO:0005634">
    <property type="term" value="C:nucleus"/>
    <property type="evidence" value="ECO:0007669"/>
    <property type="project" value="UniProtKB-ARBA"/>
</dbReference>
<dbReference type="STRING" id="4072.A0A2G2Z9V4"/>
<feature type="compositionally biased region" description="Polar residues" evidence="7">
    <location>
        <begin position="29"/>
        <end position="39"/>
    </location>
</feature>
<evidence type="ECO:0008006" key="14">
    <source>
        <dbReference type="Google" id="ProtNLM"/>
    </source>
</evidence>
<feature type="region of interest" description="Disordered" evidence="7">
    <location>
        <begin position="1"/>
        <end position="39"/>
    </location>
</feature>
<dbReference type="CDD" id="cd00167">
    <property type="entry name" value="SANT"/>
    <property type="match status" value="1"/>
</dbReference>
<dbReference type="GO" id="GO:0000976">
    <property type="term" value="F:transcription cis-regulatory region binding"/>
    <property type="evidence" value="ECO:0007669"/>
    <property type="project" value="UniProtKB-ARBA"/>
</dbReference>
<keyword evidence="2" id="KW-0479">Metal-binding</keyword>
<keyword evidence="1" id="KW-0217">Developmental protein</keyword>
<dbReference type="EMBL" id="AYRZ02000006">
    <property type="protein sequence ID" value="PHT78786.1"/>
    <property type="molecule type" value="Genomic_DNA"/>
</dbReference>
<evidence type="ECO:0000256" key="2">
    <source>
        <dbReference type="ARBA" id="ARBA00022723"/>
    </source>
</evidence>
<dbReference type="PANTHER" id="PTHR46238:SF10">
    <property type="entry name" value="SWI_SNF COMPLEX SUBUNIT SWI3C"/>
    <property type="match status" value="1"/>
</dbReference>
<feature type="domain" description="ZZ-type" evidence="9">
    <location>
        <begin position="367"/>
        <end position="421"/>
    </location>
</feature>
<dbReference type="Proteomes" id="UP000222542">
    <property type="component" value="Unassembled WGS sequence"/>
</dbReference>
<evidence type="ECO:0000259" key="10">
    <source>
        <dbReference type="PROSITE" id="PS50934"/>
    </source>
</evidence>
<evidence type="ECO:0000259" key="11">
    <source>
        <dbReference type="PROSITE" id="PS51293"/>
    </source>
</evidence>
<evidence type="ECO:0000259" key="8">
    <source>
        <dbReference type="PROSITE" id="PS50090"/>
    </source>
</evidence>
<dbReference type="FunFam" id="1.10.10.60:FF:000014">
    <property type="entry name" value="SWI/SNF complex subunit SMARCC2 isoform C"/>
    <property type="match status" value="1"/>
</dbReference>